<dbReference type="EMBL" id="LAZR01000763">
    <property type="protein sequence ID" value="KKN58438.1"/>
    <property type="molecule type" value="Genomic_DNA"/>
</dbReference>
<evidence type="ECO:0000313" key="2">
    <source>
        <dbReference type="EMBL" id="KKN58438.1"/>
    </source>
</evidence>
<dbReference type="AlphaFoldDB" id="A0A0F9UXV2"/>
<evidence type="ECO:0000256" key="1">
    <source>
        <dbReference type="SAM" id="Phobius"/>
    </source>
</evidence>
<organism evidence="2">
    <name type="scientific">marine sediment metagenome</name>
    <dbReference type="NCBI Taxonomy" id="412755"/>
    <lineage>
        <taxon>unclassified sequences</taxon>
        <taxon>metagenomes</taxon>
        <taxon>ecological metagenomes</taxon>
    </lineage>
</organism>
<sequence length="93" mass="9716">MAITFRSVLAIGKGAAPLIGGAIRLIWKKSPTAKKAATAIENTLNRNPKKTTAGVVSAVTAAVLSILAAFWPEHAATVLQWIKTIYEASEAAS</sequence>
<protein>
    <submittedName>
        <fullName evidence="2">Uncharacterized protein</fullName>
    </submittedName>
</protein>
<name>A0A0F9UXV2_9ZZZZ</name>
<feature type="transmembrane region" description="Helical" evidence="1">
    <location>
        <begin position="52"/>
        <end position="71"/>
    </location>
</feature>
<keyword evidence="1" id="KW-0812">Transmembrane</keyword>
<keyword evidence="1" id="KW-0472">Membrane</keyword>
<proteinExistence type="predicted"/>
<reference evidence="2" key="1">
    <citation type="journal article" date="2015" name="Nature">
        <title>Complex archaea that bridge the gap between prokaryotes and eukaryotes.</title>
        <authorList>
            <person name="Spang A."/>
            <person name="Saw J.H."/>
            <person name="Jorgensen S.L."/>
            <person name="Zaremba-Niedzwiedzka K."/>
            <person name="Martijn J."/>
            <person name="Lind A.E."/>
            <person name="van Eijk R."/>
            <person name="Schleper C."/>
            <person name="Guy L."/>
            <person name="Ettema T.J."/>
        </authorList>
    </citation>
    <scope>NUCLEOTIDE SEQUENCE</scope>
</reference>
<gene>
    <name evidence="2" type="ORF">LCGC14_0552510</name>
</gene>
<accession>A0A0F9UXV2</accession>
<keyword evidence="1" id="KW-1133">Transmembrane helix</keyword>
<comment type="caution">
    <text evidence="2">The sequence shown here is derived from an EMBL/GenBank/DDBJ whole genome shotgun (WGS) entry which is preliminary data.</text>
</comment>